<dbReference type="Proteomes" id="UP000050920">
    <property type="component" value="Unassembled WGS sequence"/>
</dbReference>
<name>A0A0R2NRG4_9LACO</name>
<dbReference type="EMBL" id="AYGX02000047">
    <property type="protein sequence ID" value="KRO28280.1"/>
    <property type="molecule type" value="Genomic_DNA"/>
</dbReference>
<dbReference type="AlphaFoldDB" id="A0A0R2NRG4"/>
<protein>
    <submittedName>
        <fullName evidence="1">Uncharacterized protein</fullName>
    </submittedName>
</protein>
<dbReference type="InterPro" id="IPR035069">
    <property type="entry name" value="TTHA1013/TTHA0281-like"/>
</dbReference>
<gene>
    <name evidence="1" type="ORF">DY78_GL002517</name>
</gene>
<evidence type="ECO:0000313" key="2">
    <source>
        <dbReference type="Proteomes" id="UP000050920"/>
    </source>
</evidence>
<reference evidence="1 2" key="1">
    <citation type="journal article" date="2015" name="Genome Announc.">
        <title>Expanding the biotechnology potential of lactobacilli through comparative genomics of 213 strains and associated genera.</title>
        <authorList>
            <person name="Sun Z."/>
            <person name="Harris H.M."/>
            <person name="McCann A."/>
            <person name="Guo C."/>
            <person name="Argimon S."/>
            <person name="Zhang W."/>
            <person name="Yang X."/>
            <person name="Jeffery I.B."/>
            <person name="Cooney J.C."/>
            <person name="Kagawa T.F."/>
            <person name="Liu W."/>
            <person name="Song Y."/>
            <person name="Salvetti E."/>
            <person name="Wrobel A."/>
            <person name="Rasinkangas P."/>
            <person name="Parkhill J."/>
            <person name="Rea M.C."/>
            <person name="O'Sullivan O."/>
            <person name="Ritari J."/>
            <person name="Douillard F.P."/>
            <person name="Paul Ross R."/>
            <person name="Yang R."/>
            <person name="Briner A.E."/>
            <person name="Felis G.E."/>
            <person name="de Vos W.M."/>
            <person name="Barrangou R."/>
            <person name="Klaenhammer T.R."/>
            <person name="Caufield P.W."/>
            <person name="Cui Y."/>
            <person name="Zhang H."/>
            <person name="O'Toole P.W."/>
        </authorList>
    </citation>
    <scope>NUCLEOTIDE SEQUENCE [LARGE SCALE GENOMIC DNA]</scope>
    <source>
        <strain evidence="1 2">DSM 21115</strain>
    </source>
</reference>
<proteinExistence type="predicted"/>
<dbReference type="Gene3D" id="3.30.160.250">
    <property type="match status" value="1"/>
</dbReference>
<comment type="caution">
    <text evidence="1">The sequence shown here is derived from an EMBL/GenBank/DDBJ whole genome shotgun (WGS) entry which is preliminary data.</text>
</comment>
<accession>A0A0R2NRG4</accession>
<evidence type="ECO:0000313" key="1">
    <source>
        <dbReference type="EMBL" id="KRO28280.1"/>
    </source>
</evidence>
<dbReference type="SUPFAM" id="SSF143100">
    <property type="entry name" value="TTHA1013/TTHA0281-like"/>
    <property type="match status" value="1"/>
</dbReference>
<keyword evidence="2" id="KW-1185">Reference proteome</keyword>
<sequence length="98" mass="10670">MVGLNPNVEVKYPAIFRDEGTYWDVRFPDVPAAQTFGASVQVAADNAANSLAVALFEQSMPSASDPQYWRLASTEFVVWITMAKVKFGPDSGTPAPMQ</sequence>
<organism evidence="1 2">
    <name type="scientific">Lactiplantibacillus fabifermentans DSM 21115</name>
    <dbReference type="NCBI Taxonomy" id="1413187"/>
    <lineage>
        <taxon>Bacteria</taxon>
        <taxon>Bacillati</taxon>
        <taxon>Bacillota</taxon>
        <taxon>Bacilli</taxon>
        <taxon>Lactobacillales</taxon>
        <taxon>Lactobacillaceae</taxon>
        <taxon>Lactiplantibacillus</taxon>
    </lineage>
</organism>